<dbReference type="Proteomes" id="UP000516424">
    <property type="component" value="Chromosome"/>
</dbReference>
<dbReference type="EMBL" id="AP023410">
    <property type="protein sequence ID" value="BCK74779.1"/>
    <property type="molecule type" value="Genomic_DNA"/>
</dbReference>
<gene>
    <name evidence="1" type="ORF">EMQ_0385</name>
</gene>
<name>A0AB33IG05_ACEAC</name>
<proteinExistence type="predicted"/>
<evidence type="ECO:0000313" key="1">
    <source>
        <dbReference type="EMBL" id="BCK74779.1"/>
    </source>
</evidence>
<sequence>MSKNLIKRITFDTNTLNSVLYPKKSQRQNKREAEIVLEAIYSERLQGFFCETLITLEGITDKDRSSTIGSTNVIARSQEIEKNQISIKIGLQFTPSPMNIQHENRINDALSLKILPLRSGMEMGNFHLDPKIYSLYEPDGGIAELARCMDRVHELAKVLRCKGVGKAAAIALDEELTDKYGNDEEELFHKGLGRAKTNSEKKHVAKAIAEWADGDSITSHYGFGMNLFCSEDFGKSYQKPSVLDEEHRKWLESDFGIKFVTLFELARMLTE</sequence>
<accession>A0AB33IG05</accession>
<evidence type="ECO:0000313" key="2">
    <source>
        <dbReference type="Proteomes" id="UP000516424"/>
    </source>
</evidence>
<protein>
    <submittedName>
        <fullName evidence="1">Uncharacterized protein</fullName>
    </submittedName>
</protein>
<organism evidence="1 2">
    <name type="scientific">Acetobacter aceti NBRC 14818</name>
    <dbReference type="NCBI Taxonomy" id="887700"/>
    <lineage>
        <taxon>Bacteria</taxon>
        <taxon>Pseudomonadati</taxon>
        <taxon>Pseudomonadota</taxon>
        <taxon>Alphaproteobacteria</taxon>
        <taxon>Acetobacterales</taxon>
        <taxon>Acetobacteraceae</taxon>
        <taxon>Acetobacter</taxon>
        <taxon>Acetobacter subgen. Acetobacter</taxon>
    </lineage>
</organism>
<dbReference type="AlphaFoldDB" id="A0AB33IG05"/>
<reference evidence="1 2" key="1">
    <citation type="journal article" date="2011" name="Microbiology">
        <title>Transcriptome response to different carbon sources in Acetobacter aceti.</title>
        <authorList>
            <person name="Sakurai K."/>
            <person name="Arai H."/>
            <person name="Ishii M."/>
            <person name="Igarashi Y."/>
        </authorList>
    </citation>
    <scope>NUCLEOTIDE SEQUENCE [LARGE SCALE GENOMIC DNA]</scope>
    <source>
        <strain evidence="1 2">NBRC 14818</strain>
    </source>
</reference>
<keyword evidence="2" id="KW-1185">Reference proteome</keyword>
<dbReference type="RefSeq" id="WP_231368019.1">
    <property type="nucleotide sequence ID" value="NZ_AP023410.1"/>
</dbReference>